<dbReference type="InterPro" id="IPR050109">
    <property type="entry name" value="HTH-type_TetR-like_transc_reg"/>
</dbReference>
<dbReference type="RefSeq" id="WP_212819739.1">
    <property type="nucleotide sequence ID" value="NZ_AP023359.1"/>
</dbReference>
<dbReference type="AlphaFoldDB" id="A0A810NAF3"/>
<keyword evidence="7" id="KW-1185">Reference proteome</keyword>
<organism evidence="6 7">
    <name type="scientific">Polymorphospora rubra</name>
    <dbReference type="NCBI Taxonomy" id="338584"/>
    <lineage>
        <taxon>Bacteria</taxon>
        <taxon>Bacillati</taxon>
        <taxon>Actinomycetota</taxon>
        <taxon>Actinomycetes</taxon>
        <taxon>Micromonosporales</taxon>
        <taxon>Micromonosporaceae</taxon>
        <taxon>Polymorphospora</taxon>
    </lineage>
</organism>
<keyword evidence="1" id="KW-0805">Transcription regulation</keyword>
<evidence type="ECO:0000259" key="5">
    <source>
        <dbReference type="PROSITE" id="PS50977"/>
    </source>
</evidence>
<dbReference type="PRINTS" id="PR00455">
    <property type="entry name" value="HTHTETR"/>
</dbReference>
<dbReference type="Proteomes" id="UP000680866">
    <property type="component" value="Chromosome"/>
</dbReference>
<dbReference type="InterPro" id="IPR025996">
    <property type="entry name" value="MT1864/Rv1816-like_C"/>
</dbReference>
<evidence type="ECO:0000256" key="3">
    <source>
        <dbReference type="ARBA" id="ARBA00023163"/>
    </source>
</evidence>
<evidence type="ECO:0000313" key="7">
    <source>
        <dbReference type="Proteomes" id="UP000680866"/>
    </source>
</evidence>
<dbReference type="Gene3D" id="1.10.357.10">
    <property type="entry name" value="Tetracycline Repressor, domain 2"/>
    <property type="match status" value="1"/>
</dbReference>
<dbReference type="PROSITE" id="PS50977">
    <property type="entry name" value="HTH_TETR_2"/>
    <property type="match status" value="1"/>
</dbReference>
<dbReference type="InterPro" id="IPR001647">
    <property type="entry name" value="HTH_TetR"/>
</dbReference>
<gene>
    <name evidence="6" type="ORF">Prubr_70810</name>
</gene>
<dbReference type="PANTHER" id="PTHR30055:SF220">
    <property type="entry name" value="TETR-FAMILY REGULATORY PROTEIN"/>
    <property type="match status" value="1"/>
</dbReference>
<evidence type="ECO:0000256" key="1">
    <source>
        <dbReference type="ARBA" id="ARBA00023015"/>
    </source>
</evidence>
<dbReference type="SUPFAM" id="SSF48498">
    <property type="entry name" value="Tetracyclin repressor-like, C-terminal domain"/>
    <property type="match status" value="1"/>
</dbReference>
<dbReference type="Pfam" id="PF00440">
    <property type="entry name" value="TetR_N"/>
    <property type="match status" value="1"/>
</dbReference>
<evidence type="ECO:0000256" key="2">
    <source>
        <dbReference type="ARBA" id="ARBA00023125"/>
    </source>
</evidence>
<dbReference type="PANTHER" id="PTHR30055">
    <property type="entry name" value="HTH-TYPE TRANSCRIPTIONAL REGULATOR RUTR"/>
    <property type="match status" value="1"/>
</dbReference>
<evidence type="ECO:0000256" key="4">
    <source>
        <dbReference type="PROSITE-ProRule" id="PRU00335"/>
    </source>
</evidence>
<dbReference type="EMBL" id="AP023359">
    <property type="protein sequence ID" value="BCJ70060.1"/>
    <property type="molecule type" value="Genomic_DNA"/>
</dbReference>
<accession>A0A810NAF3</accession>
<dbReference type="GO" id="GO:0003700">
    <property type="term" value="F:DNA-binding transcription factor activity"/>
    <property type="evidence" value="ECO:0007669"/>
    <property type="project" value="TreeGrafter"/>
</dbReference>
<dbReference type="KEGG" id="pry:Prubr_70810"/>
<feature type="domain" description="HTH tetR-type" evidence="5">
    <location>
        <begin position="14"/>
        <end position="74"/>
    </location>
</feature>
<dbReference type="InterPro" id="IPR036271">
    <property type="entry name" value="Tet_transcr_reg_TetR-rel_C_sf"/>
</dbReference>
<keyword evidence="2 4" id="KW-0238">DNA-binding</keyword>
<name>A0A810NAF3_9ACTN</name>
<keyword evidence="3" id="KW-0804">Transcription</keyword>
<proteinExistence type="predicted"/>
<dbReference type="GO" id="GO:0000976">
    <property type="term" value="F:transcription cis-regulatory region binding"/>
    <property type="evidence" value="ECO:0007669"/>
    <property type="project" value="TreeGrafter"/>
</dbReference>
<reference evidence="6" key="1">
    <citation type="submission" date="2020-08" db="EMBL/GenBank/DDBJ databases">
        <title>Whole genome shotgun sequence of Polymorphospora rubra NBRC 101157.</title>
        <authorList>
            <person name="Komaki H."/>
            <person name="Tamura T."/>
        </authorList>
    </citation>
    <scope>NUCLEOTIDE SEQUENCE</scope>
    <source>
        <strain evidence="6">NBRC 101157</strain>
    </source>
</reference>
<sequence>MSTSSGSRASYHHGSLRQALVDGAHQLLVENGEAGFSLNNLARRLGVSTAAPYRHFADRDALLATVAEQGYAKLDTALRSAAGGSAEPAEQLLQMGVAYLSFATENPALFGIMFRPRPDGENEADTAPFEVLVDVVGSAQLAGCLRGDVPPRILARTIWATVHGLSSIVLAGGLATLKLDDTPQQLAMDTLRTFLREEPRPDR</sequence>
<evidence type="ECO:0000313" key="6">
    <source>
        <dbReference type="EMBL" id="BCJ70060.1"/>
    </source>
</evidence>
<dbReference type="SUPFAM" id="SSF46689">
    <property type="entry name" value="Homeodomain-like"/>
    <property type="match status" value="1"/>
</dbReference>
<dbReference type="Pfam" id="PF13305">
    <property type="entry name" value="TetR_C_33"/>
    <property type="match status" value="1"/>
</dbReference>
<feature type="DNA-binding region" description="H-T-H motif" evidence="4">
    <location>
        <begin position="37"/>
        <end position="56"/>
    </location>
</feature>
<protein>
    <submittedName>
        <fullName evidence="6">TetR family transcriptional regulator</fullName>
    </submittedName>
</protein>
<dbReference type="InterPro" id="IPR009057">
    <property type="entry name" value="Homeodomain-like_sf"/>
</dbReference>